<keyword evidence="2" id="KW-0489">Methyltransferase</keyword>
<evidence type="ECO:0000313" key="7">
    <source>
        <dbReference type="EMBL" id="CAE7840101.1"/>
    </source>
</evidence>
<feature type="domain" description="tRNA/rRNA methyltransferase SpoU type" evidence="6">
    <location>
        <begin position="5"/>
        <end position="146"/>
    </location>
</feature>
<protein>
    <submittedName>
        <fullName evidence="7">CspR protein</fullName>
    </submittedName>
</protein>
<organism evidence="7 8">
    <name type="scientific">Symbiodinium necroappetens</name>
    <dbReference type="NCBI Taxonomy" id="1628268"/>
    <lineage>
        <taxon>Eukaryota</taxon>
        <taxon>Sar</taxon>
        <taxon>Alveolata</taxon>
        <taxon>Dinophyceae</taxon>
        <taxon>Suessiales</taxon>
        <taxon>Symbiodiniaceae</taxon>
        <taxon>Symbiodinium</taxon>
    </lineage>
</organism>
<dbReference type="Pfam" id="PF00588">
    <property type="entry name" value="SpoU_methylase"/>
    <property type="match status" value="1"/>
</dbReference>
<keyword evidence="8" id="KW-1185">Reference proteome</keyword>
<dbReference type="GO" id="GO:0003723">
    <property type="term" value="F:RNA binding"/>
    <property type="evidence" value="ECO:0007669"/>
    <property type="project" value="InterPro"/>
</dbReference>
<comment type="caution">
    <text evidence="7">The sequence shown here is derived from an EMBL/GenBank/DDBJ whole genome shotgun (WGS) entry which is preliminary data.</text>
</comment>
<evidence type="ECO:0000256" key="1">
    <source>
        <dbReference type="ARBA" id="ARBA00022490"/>
    </source>
</evidence>
<reference evidence="7" key="1">
    <citation type="submission" date="2021-02" db="EMBL/GenBank/DDBJ databases">
        <authorList>
            <person name="Dougan E. K."/>
            <person name="Rhodes N."/>
            <person name="Thang M."/>
            <person name="Chan C."/>
        </authorList>
    </citation>
    <scope>NUCLEOTIDE SEQUENCE</scope>
</reference>
<evidence type="ECO:0000256" key="4">
    <source>
        <dbReference type="ARBA" id="ARBA00022691"/>
    </source>
</evidence>
<gene>
    <name evidence="7" type="primary">cspR</name>
    <name evidence="7" type="ORF">SNEC2469_LOCUS25429</name>
</gene>
<evidence type="ECO:0000256" key="3">
    <source>
        <dbReference type="ARBA" id="ARBA00022679"/>
    </source>
</evidence>
<keyword evidence="3" id="KW-0808">Transferase</keyword>
<dbReference type="Proteomes" id="UP000601435">
    <property type="component" value="Unassembled WGS sequence"/>
</dbReference>
<dbReference type="CDD" id="cd18094">
    <property type="entry name" value="SpoU-like_TrmL"/>
    <property type="match status" value="1"/>
</dbReference>
<dbReference type="HAMAP" id="MF_01885">
    <property type="entry name" value="tRNA_methyltr_TrmL"/>
    <property type="match status" value="1"/>
</dbReference>
<evidence type="ECO:0000259" key="6">
    <source>
        <dbReference type="Pfam" id="PF00588"/>
    </source>
</evidence>
<keyword evidence="4" id="KW-0949">S-adenosyl-L-methionine</keyword>
<keyword evidence="5" id="KW-0819">tRNA processing</keyword>
<dbReference type="Gene3D" id="3.40.1280.10">
    <property type="match status" value="1"/>
</dbReference>
<dbReference type="GO" id="GO:0008173">
    <property type="term" value="F:RNA methyltransferase activity"/>
    <property type="evidence" value="ECO:0007669"/>
    <property type="project" value="InterPro"/>
</dbReference>
<sequence length="168" mass="19126">MALPLHVVLHEPEIPNNTGNIGRTCVATGAKLHIIKPMAFDTSEKALRRAGLDYWPRLNPTEHESFDDYMRNTAVRPDKLWLFTTRAHCPVWEAPIHPGHHLVFGKETSGLPAEILDRYPHRCVTLPMVEDERSLNLATVVCAALYEGLRQCAQRHQYLVCPRGKLRM</sequence>
<dbReference type="PIRSF" id="PIRSF029256">
    <property type="entry name" value="SpoU_TrmH_prd"/>
    <property type="match status" value="1"/>
</dbReference>
<dbReference type="SUPFAM" id="SSF75217">
    <property type="entry name" value="alpha/beta knot"/>
    <property type="match status" value="1"/>
</dbReference>
<dbReference type="InterPro" id="IPR016914">
    <property type="entry name" value="TrmL"/>
</dbReference>
<dbReference type="InterPro" id="IPR001537">
    <property type="entry name" value="SpoU_MeTrfase"/>
</dbReference>
<dbReference type="GO" id="GO:0002130">
    <property type="term" value="P:wobble position ribose methylation"/>
    <property type="evidence" value="ECO:0007669"/>
    <property type="project" value="TreeGrafter"/>
</dbReference>
<dbReference type="InterPro" id="IPR029028">
    <property type="entry name" value="Alpha/beta_knot_MTases"/>
</dbReference>
<evidence type="ECO:0000313" key="8">
    <source>
        <dbReference type="Proteomes" id="UP000601435"/>
    </source>
</evidence>
<dbReference type="PANTHER" id="PTHR42971">
    <property type="entry name" value="TRNA (CYTIDINE(34)-2'-O)-METHYLTRANSFERASE"/>
    <property type="match status" value="1"/>
</dbReference>
<dbReference type="OrthoDB" id="5580682at2759"/>
<keyword evidence="1" id="KW-0963">Cytoplasm</keyword>
<proteinExistence type="inferred from homology"/>
<dbReference type="InterPro" id="IPR029026">
    <property type="entry name" value="tRNA_m1G_MTases_N"/>
</dbReference>
<evidence type="ECO:0000256" key="2">
    <source>
        <dbReference type="ARBA" id="ARBA00022603"/>
    </source>
</evidence>
<dbReference type="AlphaFoldDB" id="A0A812ZTM1"/>
<dbReference type="EMBL" id="CAJNJA010050141">
    <property type="protein sequence ID" value="CAE7840101.1"/>
    <property type="molecule type" value="Genomic_DNA"/>
</dbReference>
<accession>A0A812ZTM1</accession>
<name>A0A812ZTM1_9DINO</name>
<dbReference type="PANTHER" id="PTHR42971:SF1">
    <property type="entry name" value="TRNA (CYTIDINE(34)-2'-O)-METHYLTRANSFERASE"/>
    <property type="match status" value="1"/>
</dbReference>
<evidence type="ECO:0000256" key="5">
    <source>
        <dbReference type="ARBA" id="ARBA00022694"/>
    </source>
</evidence>